<evidence type="ECO:0000313" key="5">
    <source>
        <dbReference type="EMBL" id="CAB4795017.1"/>
    </source>
</evidence>
<dbReference type="EMBL" id="CAFAAO010000002">
    <property type="protein sequence ID" value="CAB4795017.1"/>
    <property type="molecule type" value="Genomic_DNA"/>
</dbReference>
<accession>A0A6J6TSZ6</accession>
<evidence type="ECO:0000313" key="4">
    <source>
        <dbReference type="EMBL" id="CAB4749617.1"/>
    </source>
</evidence>
<reference evidence="4" key="1">
    <citation type="submission" date="2020-05" db="EMBL/GenBank/DDBJ databases">
        <authorList>
            <person name="Chiriac C."/>
            <person name="Salcher M."/>
            <person name="Ghai R."/>
            <person name="Kavagutti S V."/>
        </authorList>
    </citation>
    <scope>NUCLEOTIDE SEQUENCE</scope>
</reference>
<dbReference type="EMBL" id="CAFBPK010000004">
    <property type="protein sequence ID" value="CAB5012786.1"/>
    <property type="molecule type" value="Genomic_DNA"/>
</dbReference>
<dbReference type="EMBL" id="CAEZYC010000004">
    <property type="protein sequence ID" value="CAB4698132.1"/>
    <property type="molecule type" value="Genomic_DNA"/>
</dbReference>
<dbReference type="Gene3D" id="3.40.50.150">
    <property type="entry name" value="Vaccinia Virus protein VP39"/>
    <property type="match status" value="1"/>
</dbReference>
<gene>
    <name evidence="3" type="ORF">UFOPK2648_00159</name>
    <name evidence="4" type="ORF">UFOPK2824_00626</name>
    <name evidence="5" type="ORF">UFOPK3037_00217</name>
    <name evidence="6" type="ORF">UFOPK3278_00884</name>
    <name evidence="1" type="ORF">UFOPK3406_00155</name>
    <name evidence="2" type="ORF">UFOPK3925_00790</name>
    <name evidence="7" type="ORF">UFOPK4097_00426</name>
</gene>
<dbReference type="EMBL" id="CAEZZD010000082">
    <property type="protein sequence ID" value="CAB4749617.1"/>
    <property type="molecule type" value="Genomic_DNA"/>
</dbReference>
<organism evidence="4">
    <name type="scientific">freshwater metagenome</name>
    <dbReference type="NCBI Taxonomy" id="449393"/>
    <lineage>
        <taxon>unclassified sequences</taxon>
        <taxon>metagenomes</taxon>
        <taxon>ecological metagenomes</taxon>
    </lineage>
</organism>
<proteinExistence type="predicted"/>
<dbReference type="AlphaFoldDB" id="A0A6J6TSZ6"/>
<dbReference type="EMBL" id="CAESAI010000002">
    <property type="protein sequence ID" value="CAB4330699.1"/>
    <property type="molecule type" value="Genomic_DNA"/>
</dbReference>
<name>A0A6J6TSZ6_9ZZZZ</name>
<dbReference type="SUPFAM" id="SSF53335">
    <property type="entry name" value="S-adenosyl-L-methionine-dependent methyltransferases"/>
    <property type="match status" value="1"/>
</dbReference>
<evidence type="ECO:0000313" key="2">
    <source>
        <dbReference type="EMBL" id="CAB4338662.1"/>
    </source>
</evidence>
<evidence type="ECO:0000313" key="1">
    <source>
        <dbReference type="EMBL" id="CAB4330699.1"/>
    </source>
</evidence>
<dbReference type="EMBL" id="CAESAD010000004">
    <property type="protein sequence ID" value="CAB4338662.1"/>
    <property type="molecule type" value="Genomic_DNA"/>
</dbReference>
<dbReference type="InterPro" id="IPR029063">
    <property type="entry name" value="SAM-dependent_MTases_sf"/>
</dbReference>
<evidence type="ECO:0000313" key="6">
    <source>
        <dbReference type="EMBL" id="CAB4848784.1"/>
    </source>
</evidence>
<protein>
    <submittedName>
        <fullName evidence="4">Unannotated protein</fullName>
    </submittedName>
</protein>
<dbReference type="EMBL" id="CAFBIX010000034">
    <property type="protein sequence ID" value="CAB4848784.1"/>
    <property type="molecule type" value="Genomic_DNA"/>
</dbReference>
<evidence type="ECO:0000313" key="3">
    <source>
        <dbReference type="EMBL" id="CAB4698132.1"/>
    </source>
</evidence>
<dbReference type="Pfam" id="PF13489">
    <property type="entry name" value="Methyltransf_23"/>
    <property type="match status" value="1"/>
</dbReference>
<evidence type="ECO:0000313" key="7">
    <source>
        <dbReference type="EMBL" id="CAB5012786.1"/>
    </source>
</evidence>
<sequence>MANQCLACGASVTKIANAVVAPWITEISGQKDPQFTTLLNCDNCEFSFFEKRFSDNEMAAMYSGYRSDNYYAVRNSWEPWYRRTVNDAYSGESDHVDERVSFMTNILISAGLQECKTVVDFGGDEGQFFPEIDIQERIVIDVSNKTLRKNVSREPSLGVVKDKIDLIVAAHIAEHVNDPIDFFTNLISHLNSGSYLYVEVPMDRPSIKSHHGSEKYAEMLSRISTSSKRKFIAHDFASGIARQFGFSIPKRGVVKQSEHLNYYNLKSISMLLEKLGTTVLKTEATPNAKVGGLRLGRLGVLVVKN</sequence>